<evidence type="ECO:0008006" key="3">
    <source>
        <dbReference type="Google" id="ProtNLM"/>
    </source>
</evidence>
<feature type="transmembrane region" description="Helical" evidence="1">
    <location>
        <begin position="33"/>
        <end position="55"/>
    </location>
</feature>
<feature type="transmembrane region" description="Helical" evidence="1">
    <location>
        <begin position="76"/>
        <end position="96"/>
    </location>
</feature>
<dbReference type="AlphaFoldDB" id="A0AAU7W7W5"/>
<evidence type="ECO:0000313" key="2">
    <source>
        <dbReference type="EMBL" id="XBX82566.1"/>
    </source>
</evidence>
<reference evidence="2" key="1">
    <citation type="submission" date="2024-05" db="EMBL/GenBank/DDBJ databases">
        <authorList>
            <person name="Yu L."/>
        </authorList>
    </citation>
    <scope>NUCLEOTIDE SEQUENCE</scope>
    <source>
        <strain evidence="2">G08B096</strain>
    </source>
</reference>
<proteinExistence type="predicted"/>
<keyword evidence="1" id="KW-0812">Transmembrane</keyword>
<sequence length="212" mass="21360">MVALVGVGLFLIAMVVAGVLDALGAATDAPDPIVVLAMLGGVLLAGGFWAVWGVWSVTLDRSEPAPGGALRARTRLELGATVSTALGAMLVVGSALPFLVLEDGPDELAMVLLVTTLIGAGLLALTLAVGAVAGAVLLAGAGWWWVGVVFLAGFALLTWQLVTGRTWLSGALLLAAGGGLYVLALAIGRAKRRGAALEADRLLQHGDPAARP</sequence>
<accession>A0AAU7W7W5</accession>
<feature type="transmembrane region" description="Helical" evidence="1">
    <location>
        <begin position="143"/>
        <end position="161"/>
    </location>
</feature>
<dbReference type="RefSeq" id="WP_350348582.1">
    <property type="nucleotide sequence ID" value="NZ_CP158374.1"/>
</dbReference>
<evidence type="ECO:0000256" key="1">
    <source>
        <dbReference type="SAM" id="Phobius"/>
    </source>
</evidence>
<keyword evidence="1" id="KW-1133">Transmembrane helix</keyword>
<keyword evidence="1" id="KW-0472">Membrane</keyword>
<feature type="transmembrane region" description="Helical" evidence="1">
    <location>
        <begin position="167"/>
        <end position="187"/>
    </location>
</feature>
<protein>
    <recommendedName>
        <fullName evidence="3">ABC transporter permease</fullName>
    </recommendedName>
</protein>
<name>A0AAU7W7W5_9MICO</name>
<dbReference type="EMBL" id="CP158374">
    <property type="protein sequence ID" value="XBX82566.1"/>
    <property type="molecule type" value="Genomic_DNA"/>
</dbReference>
<feature type="transmembrane region" description="Helical" evidence="1">
    <location>
        <begin position="108"/>
        <end position="136"/>
    </location>
</feature>
<organism evidence="2">
    <name type="scientific">Agromyces sp. G08B096</name>
    <dbReference type="NCBI Taxonomy" id="3156399"/>
    <lineage>
        <taxon>Bacteria</taxon>
        <taxon>Bacillati</taxon>
        <taxon>Actinomycetota</taxon>
        <taxon>Actinomycetes</taxon>
        <taxon>Micrococcales</taxon>
        <taxon>Microbacteriaceae</taxon>
        <taxon>Agromyces</taxon>
    </lineage>
</organism>
<gene>
    <name evidence="2" type="ORF">ABIQ69_01250</name>
</gene>